<dbReference type="Gene3D" id="2.60.120.260">
    <property type="entry name" value="Galactose-binding domain-like"/>
    <property type="match status" value="1"/>
</dbReference>
<feature type="chain" id="PRO_5015992306" description="VPLPA-CTERM sorting domain-containing protein" evidence="2">
    <location>
        <begin position="23"/>
        <end position="218"/>
    </location>
</feature>
<feature type="signal peptide" evidence="2">
    <location>
        <begin position="1"/>
        <end position="22"/>
    </location>
</feature>
<sequence length="218" mass="22411">MFRLKGFVVAGVVAVSACAANAATVSTGSTLVSGGGFSIDTSAPGYQGNGVKKAVSDPANAWILSDTDPSSQWIWDEALVNSINGNTFGGPVTFLYSFSLAGYNALTASLAGLISIDDIVTVTLNGYTIFEDNDAYDNGANWSKYQDYGTADGSLFKAGWNTLAFTVTNSGAYPAGLRATVEVEASPVPLPAALPLLGGALAAFGFIGVRRKRSATLA</sequence>
<evidence type="ECO:0008006" key="5">
    <source>
        <dbReference type="Google" id="ProtNLM"/>
    </source>
</evidence>
<keyword evidence="1" id="KW-0472">Membrane</keyword>
<evidence type="ECO:0000313" key="4">
    <source>
        <dbReference type="Proteomes" id="UP000248975"/>
    </source>
</evidence>
<protein>
    <recommendedName>
        <fullName evidence="5">VPLPA-CTERM sorting domain-containing protein</fullName>
    </recommendedName>
</protein>
<dbReference type="AlphaFoldDB" id="A0A2W5UBB1"/>
<proteinExistence type="predicted"/>
<dbReference type="EMBL" id="QFQS01000001">
    <property type="protein sequence ID" value="PZR00664.1"/>
    <property type="molecule type" value="Genomic_DNA"/>
</dbReference>
<evidence type="ECO:0000313" key="3">
    <source>
        <dbReference type="EMBL" id="PZR00664.1"/>
    </source>
</evidence>
<evidence type="ECO:0000256" key="2">
    <source>
        <dbReference type="SAM" id="SignalP"/>
    </source>
</evidence>
<keyword evidence="2" id="KW-0732">Signal</keyword>
<organism evidence="3 4">
    <name type="scientific">Cereibacter sphaeroides</name>
    <name type="common">Rhodobacter sphaeroides</name>
    <dbReference type="NCBI Taxonomy" id="1063"/>
    <lineage>
        <taxon>Bacteria</taxon>
        <taxon>Pseudomonadati</taxon>
        <taxon>Pseudomonadota</taxon>
        <taxon>Alphaproteobacteria</taxon>
        <taxon>Rhodobacterales</taxon>
        <taxon>Paracoccaceae</taxon>
        <taxon>Cereibacter</taxon>
    </lineage>
</organism>
<keyword evidence="1" id="KW-0812">Transmembrane</keyword>
<dbReference type="PROSITE" id="PS51257">
    <property type="entry name" value="PROKAR_LIPOPROTEIN"/>
    <property type="match status" value="1"/>
</dbReference>
<dbReference type="Proteomes" id="UP000248975">
    <property type="component" value="Unassembled WGS sequence"/>
</dbReference>
<evidence type="ECO:0000256" key="1">
    <source>
        <dbReference type="SAM" id="Phobius"/>
    </source>
</evidence>
<gene>
    <name evidence="3" type="ORF">DI533_09015</name>
</gene>
<reference evidence="3 4" key="1">
    <citation type="submission" date="2017-08" db="EMBL/GenBank/DDBJ databases">
        <title>Infants hospitalized years apart are colonized by the same room-sourced microbial strains.</title>
        <authorList>
            <person name="Brooks B."/>
            <person name="Olm M.R."/>
            <person name="Firek B.A."/>
            <person name="Baker R."/>
            <person name="Thomas B.C."/>
            <person name="Morowitz M.J."/>
            <person name="Banfield J.F."/>
        </authorList>
    </citation>
    <scope>NUCLEOTIDE SEQUENCE [LARGE SCALE GENOMIC DNA]</scope>
    <source>
        <strain evidence="3">S2_003_000_R2_11</strain>
    </source>
</reference>
<comment type="caution">
    <text evidence="3">The sequence shown here is derived from an EMBL/GenBank/DDBJ whole genome shotgun (WGS) entry which is preliminary data.</text>
</comment>
<feature type="transmembrane region" description="Helical" evidence="1">
    <location>
        <begin position="188"/>
        <end position="209"/>
    </location>
</feature>
<accession>A0A2W5UBB1</accession>
<keyword evidence="1" id="KW-1133">Transmembrane helix</keyword>
<name>A0A2W5UBB1_CERSP</name>